<dbReference type="EMBL" id="CAJNOK010027416">
    <property type="protein sequence ID" value="CAF1419783.1"/>
    <property type="molecule type" value="Genomic_DNA"/>
</dbReference>
<accession>A0A8S2SCB6</accession>
<dbReference type="Proteomes" id="UP000682733">
    <property type="component" value="Unassembled WGS sequence"/>
</dbReference>
<evidence type="ECO:0000313" key="1">
    <source>
        <dbReference type="EMBL" id="CAF1419783.1"/>
    </source>
</evidence>
<name>A0A8S2SCB6_9BILA</name>
<evidence type="ECO:0000313" key="2">
    <source>
        <dbReference type="EMBL" id="CAF4220884.1"/>
    </source>
</evidence>
<protein>
    <submittedName>
        <fullName evidence="2">Uncharacterized protein</fullName>
    </submittedName>
</protein>
<dbReference type="AlphaFoldDB" id="A0A8S2SCB6"/>
<organism evidence="2 3">
    <name type="scientific">Didymodactylos carnosus</name>
    <dbReference type="NCBI Taxonomy" id="1234261"/>
    <lineage>
        <taxon>Eukaryota</taxon>
        <taxon>Metazoa</taxon>
        <taxon>Spiralia</taxon>
        <taxon>Gnathifera</taxon>
        <taxon>Rotifera</taxon>
        <taxon>Eurotatoria</taxon>
        <taxon>Bdelloidea</taxon>
        <taxon>Philodinida</taxon>
        <taxon>Philodinidae</taxon>
        <taxon>Didymodactylos</taxon>
    </lineage>
</organism>
<reference evidence="2" key="1">
    <citation type="submission" date="2021-02" db="EMBL/GenBank/DDBJ databases">
        <authorList>
            <person name="Nowell W R."/>
        </authorList>
    </citation>
    <scope>NUCLEOTIDE SEQUENCE</scope>
</reference>
<comment type="caution">
    <text evidence="2">The sequence shown here is derived from an EMBL/GenBank/DDBJ whole genome shotgun (WGS) entry which is preliminary data.</text>
</comment>
<dbReference type="Proteomes" id="UP000677228">
    <property type="component" value="Unassembled WGS sequence"/>
</dbReference>
<evidence type="ECO:0000313" key="3">
    <source>
        <dbReference type="Proteomes" id="UP000682733"/>
    </source>
</evidence>
<proteinExistence type="predicted"/>
<sequence length="70" mass="7752">MAHKTWLSVFKCANKTDLLSFVKTQAVCKNQQYAISHVMADGAADLTSAMPELPLTKFEVSETPFNCNKT</sequence>
<gene>
    <name evidence="1" type="ORF">OVA965_LOCUS33651</name>
    <name evidence="2" type="ORF">TMI583_LOCUS34546</name>
</gene>
<dbReference type="EMBL" id="CAJOBA010049177">
    <property type="protein sequence ID" value="CAF4220884.1"/>
    <property type="molecule type" value="Genomic_DNA"/>
</dbReference>